<dbReference type="Proteomes" id="UP000030680">
    <property type="component" value="Unassembled WGS sequence"/>
</dbReference>
<organism evidence="1 2">
    <name type="scientific">Galdieria sulphuraria</name>
    <name type="common">Red alga</name>
    <dbReference type="NCBI Taxonomy" id="130081"/>
    <lineage>
        <taxon>Eukaryota</taxon>
        <taxon>Rhodophyta</taxon>
        <taxon>Bangiophyceae</taxon>
        <taxon>Galdieriales</taxon>
        <taxon>Galdieriaceae</taxon>
        <taxon>Galdieria</taxon>
    </lineage>
</organism>
<evidence type="ECO:0000313" key="1">
    <source>
        <dbReference type="EMBL" id="EME26265.1"/>
    </source>
</evidence>
<evidence type="ECO:0000313" key="2">
    <source>
        <dbReference type="Proteomes" id="UP000030680"/>
    </source>
</evidence>
<dbReference type="KEGG" id="gsl:Gasu_60900"/>
<protein>
    <submittedName>
        <fullName evidence="1">Uncharacterized protein</fullName>
    </submittedName>
</protein>
<name>M2WR33_GALSU</name>
<proteinExistence type="predicted"/>
<sequence length="81" mass="9924">MQREQLHPTRRIFCPAYPPLENEFLVLYVFRSHFYFFRLEFFLEASLLDKYLLDPRKSVFPYSKKLVERNLVFNEGQPIFS</sequence>
<dbReference type="Gramene" id="EME26265">
    <property type="protein sequence ID" value="EME26265"/>
    <property type="gene ID" value="Gasu_60900"/>
</dbReference>
<reference evidence="2" key="1">
    <citation type="journal article" date="2013" name="Science">
        <title>Gene transfer from bacteria and archaea facilitated evolution of an extremophilic eukaryote.</title>
        <authorList>
            <person name="Schonknecht G."/>
            <person name="Chen W.H."/>
            <person name="Ternes C.M."/>
            <person name="Barbier G.G."/>
            <person name="Shrestha R.P."/>
            <person name="Stanke M."/>
            <person name="Brautigam A."/>
            <person name="Baker B.J."/>
            <person name="Banfield J.F."/>
            <person name="Garavito R.M."/>
            <person name="Carr K."/>
            <person name="Wilkerson C."/>
            <person name="Rensing S.A."/>
            <person name="Gagneul D."/>
            <person name="Dickenson N.E."/>
            <person name="Oesterhelt C."/>
            <person name="Lercher M.J."/>
            <person name="Weber A.P."/>
        </authorList>
    </citation>
    <scope>NUCLEOTIDE SEQUENCE [LARGE SCALE GENOMIC DNA]</scope>
    <source>
        <strain evidence="2">074W</strain>
    </source>
</reference>
<gene>
    <name evidence="1" type="ORF">Gasu_60900</name>
</gene>
<dbReference type="AlphaFoldDB" id="M2WR33"/>
<dbReference type="GeneID" id="17085254"/>
<accession>M2WR33</accession>
<dbReference type="EMBL" id="KB454557">
    <property type="protein sequence ID" value="EME26265.1"/>
    <property type="molecule type" value="Genomic_DNA"/>
</dbReference>
<dbReference type="RefSeq" id="XP_005702785.1">
    <property type="nucleotide sequence ID" value="XM_005702728.1"/>
</dbReference>
<keyword evidence="2" id="KW-1185">Reference proteome</keyword>